<evidence type="ECO:0000313" key="1">
    <source>
        <dbReference type="EMBL" id="OHB04748.1"/>
    </source>
</evidence>
<accession>A0A1G2U5I3</accession>
<evidence type="ECO:0000313" key="2">
    <source>
        <dbReference type="Proteomes" id="UP000176800"/>
    </source>
</evidence>
<sequence>MNLVIAIRGAQSEKVVDGRRRQVVPFVGADSEGEFAQMGIGLIFPDEQKGIIWGLAMPHKLIQSWRGMKILERIERIYYSTLYACWTMAQRDVHDGDKSDFYELAEQVGGSAKLQALRDEVLASVPSADELNAMITNLREKGVDVDSCELEEEVKAGRIATSPLIETLACETKERIQAYKREEEKVNKPPKPLAQQGFLGRVASLFR</sequence>
<dbReference type="Proteomes" id="UP000176800">
    <property type="component" value="Unassembled WGS sequence"/>
</dbReference>
<dbReference type="AlphaFoldDB" id="A0A1G2U5I3"/>
<name>A0A1G2U5I3_9BACT</name>
<protein>
    <submittedName>
        <fullName evidence="1">Uncharacterized protein</fullName>
    </submittedName>
</protein>
<gene>
    <name evidence="1" type="ORF">A3B14_03765</name>
</gene>
<proteinExistence type="predicted"/>
<organism evidence="1 2">
    <name type="scientific">Candidatus Zambryskibacteria bacterium RIFCSPLOWO2_01_FULL_45_21</name>
    <dbReference type="NCBI Taxonomy" id="1802761"/>
    <lineage>
        <taxon>Bacteria</taxon>
        <taxon>Candidatus Zambryskiibacteriota</taxon>
    </lineage>
</organism>
<comment type="caution">
    <text evidence="1">The sequence shown here is derived from an EMBL/GenBank/DDBJ whole genome shotgun (WGS) entry which is preliminary data.</text>
</comment>
<dbReference type="EMBL" id="MHWE01000003">
    <property type="protein sequence ID" value="OHB04748.1"/>
    <property type="molecule type" value="Genomic_DNA"/>
</dbReference>
<reference evidence="1 2" key="1">
    <citation type="journal article" date="2016" name="Nat. Commun.">
        <title>Thousands of microbial genomes shed light on interconnected biogeochemical processes in an aquifer system.</title>
        <authorList>
            <person name="Anantharaman K."/>
            <person name="Brown C.T."/>
            <person name="Hug L.A."/>
            <person name="Sharon I."/>
            <person name="Castelle C.J."/>
            <person name="Probst A.J."/>
            <person name="Thomas B.C."/>
            <person name="Singh A."/>
            <person name="Wilkins M.J."/>
            <person name="Karaoz U."/>
            <person name="Brodie E.L."/>
            <person name="Williams K.H."/>
            <person name="Hubbard S.S."/>
            <person name="Banfield J.F."/>
        </authorList>
    </citation>
    <scope>NUCLEOTIDE SEQUENCE [LARGE SCALE GENOMIC DNA]</scope>
</reference>